<comment type="subcellular location">
    <subcellularLocation>
        <location evidence="1">Cell membrane</location>
        <topology evidence="1">Multi-pass membrane protein</topology>
    </subcellularLocation>
</comment>
<keyword evidence="2" id="KW-1003">Cell membrane</keyword>
<feature type="region of interest" description="Disordered" evidence="12">
    <location>
        <begin position="271"/>
        <end position="307"/>
    </location>
</feature>
<evidence type="ECO:0000256" key="13">
    <source>
        <dbReference type="SAM" id="Phobius"/>
    </source>
</evidence>
<feature type="transmembrane region" description="Helical" evidence="13">
    <location>
        <begin position="477"/>
        <end position="496"/>
    </location>
</feature>
<keyword evidence="9 11" id="KW-0807">Transducer</keyword>
<keyword evidence="7" id="KW-1015">Disulfide bond</keyword>
<dbReference type="PROSITE" id="PS00237">
    <property type="entry name" value="G_PROTEIN_RECEP_F1_1"/>
    <property type="match status" value="1"/>
</dbReference>
<dbReference type="PROSITE" id="PS50262">
    <property type="entry name" value="G_PROTEIN_RECEP_F1_2"/>
    <property type="match status" value="1"/>
</dbReference>
<evidence type="ECO:0000256" key="3">
    <source>
        <dbReference type="ARBA" id="ARBA00022692"/>
    </source>
</evidence>
<feature type="transmembrane region" description="Helical" evidence="13">
    <location>
        <begin position="516"/>
        <end position="549"/>
    </location>
</feature>
<evidence type="ECO:0000256" key="9">
    <source>
        <dbReference type="ARBA" id="ARBA00023224"/>
    </source>
</evidence>
<evidence type="ECO:0000256" key="6">
    <source>
        <dbReference type="ARBA" id="ARBA00023136"/>
    </source>
</evidence>
<dbReference type="Proteomes" id="UP000694429">
    <property type="component" value="Chromosome 16"/>
</dbReference>
<keyword evidence="3 11" id="KW-0812">Transmembrane</keyword>
<evidence type="ECO:0000256" key="1">
    <source>
        <dbReference type="ARBA" id="ARBA00004651"/>
    </source>
</evidence>
<dbReference type="PANTHER" id="PTHR24228">
    <property type="entry name" value="B2 BRADYKININ RECEPTOR/ANGIOTENSIN II RECEPTOR"/>
    <property type="match status" value="1"/>
</dbReference>
<dbReference type="PANTHER" id="PTHR24228:SF53">
    <property type="entry name" value="MELATONIN RECEPTOR TYPE 1A"/>
    <property type="match status" value="1"/>
</dbReference>
<evidence type="ECO:0000256" key="7">
    <source>
        <dbReference type="ARBA" id="ARBA00023157"/>
    </source>
</evidence>
<dbReference type="SUPFAM" id="SSF81321">
    <property type="entry name" value="Family A G protein-coupled receptor-like"/>
    <property type="match status" value="1"/>
</dbReference>
<proteinExistence type="inferred from homology"/>
<keyword evidence="6 13" id="KW-0472">Membrane</keyword>
<feature type="transmembrane region" description="Helical" evidence="13">
    <location>
        <begin position="397"/>
        <end position="415"/>
    </location>
</feature>
<dbReference type="Ensembl" id="ENSCAFT00030032950.1">
    <property type="protein sequence ID" value="ENSCAFP00030028744.1"/>
    <property type="gene ID" value="ENSCAFG00030017878.1"/>
</dbReference>
<feature type="transmembrane region" description="Helical" evidence="13">
    <location>
        <begin position="608"/>
        <end position="631"/>
    </location>
</feature>
<dbReference type="SMART" id="SM01381">
    <property type="entry name" value="7TM_GPCR_Srsx"/>
    <property type="match status" value="1"/>
</dbReference>
<dbReference type="GO" id="GO:0008502">
    <property type="term" value="F:melatonin receptor activity"/>
    <property type="evidence" value="ECO:0007669"/>
    <property type="project" value="InterPro"/>
</dbReference>
<dbReference type="PRINTS" id="PR01149">
    <property type="entry name" value="MELATONIN1AR"/>
</dbReference>
<dbReference type="Gene3D" id="1.20.1070.10">
    <property type="entry name" value="Rhodopsin 7-helix transmembrane proteins"/>
    <property type="match status" value="1"/>
</dbReference>
<name>A0A8C0NLY8_CANLF</name>
<evidence type="ECO:0000313" key="16">
    <source>
        <dbReference type="Proteomes" id="UP000694429"/>
    </source>
</evidence>
<dbReference type="InterPro" id="IPR000276">
    <property type="entry name" value="GPCR_Rhodpsn"/>
</dbReference>
<feature type="compositionally biased region" description="Gly residues" evidence="12">
    <location>
        <begin position="289"/>
        <end position="307"/>
    </location>
</feature>
<feature type="transmembrane region" description="Helical" evidence="13">
    <location>
        <begin position="570"/>
        <end position="596"/>
    </location>
</feature>
<protein>
    <recommendedName>
        <fullName evidence="10">Melatonin receptor type 1A</fullName>
    </recommendedName>
</protein>
<accession>A0A8C0NLY8</accession>
<evidence type="ECO:0000256" key="2">
    <source>
        <dbReference type="ARBA" id="ARBA00022475"/>
    </source>
</evidence>
<evidence type="ECO:0000256" key="10">
    <source>
        <dbReference type="ARBA" id="ARBA00040985"/>
    </source>
</evidence>
<dbReference type="InterPro" id="IPR002278">
    <property type="entry name" value="Mel_1A/1B_rcpt"/>
</dbReference>
<dbReference type="PRINTS" id="PR00237">
    <property type="entry name" value="GPCRRHODOPSN"/>
</dbReference>
<evidence type="ECO:0000256" key="11">
    <source>
        <dbReference type="RuleBase" id="RU000688"/>
    </source>
</evidence>
<dbReference type="InterPro" id="IPR000025">
    <property type="entry name" value="Melatonin_rcpt"/>
</dbReference>
<organism evidence="15 16">
    <name type="scientific">Canis lupus familiaris</name>
    <name type="common">Dog</name>
    <name type="synonym">Canis familiaris</name>
    <dbReference type="NCBI Taxonomy" id="9615"/>
    <lineage>
        <taxon>Eukaryota</taxon>
        <taxon>Metazoa</taxon>
        <taxon>Chordata</taxon>
        <taxon>Craniata</taxon>
        <taxon>Vertebrata</taxon>
        <taxon>Euteleostomi</taxon>
        <taxon>Mammalia</taxon>
        <taxon>Eutheria</taxon>
        <taxon>Laurasiatheria</taxon>
        <taxon>Carnivora</taxon>
        <taxon>Caniformia</taxon>
        <taxon>Canidae</taxon>
        <taxon>Canis</taxon>
    </lineage>
</organism>
<feature type="region of interest" description="Disordered" evidence="12">
    <location>
        <begin position="229"/>
        <end position="249"/>
    </location>
</feature>
<evidence type="ECO:0000313" key="15">
    <source>
        <dbReference type="Ensembl" id="ENSCAFP00030028744.1"/>
    </source>
</evidence>
<keyword evidence="4 13" id="KW-1133">Transmembrane helix</keyword>
<dbReference type="PRINTS" id="PR00857">
    <property type="entry name" value="MELATONINR"/>
</dbReference>
<feature type="transmembrane region" description="Helical" evidence="13">
    <location>
        <begin position="363"/>
        <end position="385"/>
    </location>
</feature>
<dbReference type="GO" id="GO:0005886">
    <property type="term" value="C:plasma membrane"/>
    <property type="evidence" value="ECO:0007669"/>
    <property type="project" value="UniProtKB-SubCell"/>
</dbReference>
<dbReference type="InterPro" id="IPR017452">
    <property type="entry name" value="GPCR_Rhodpsn_7TM"/>
</dbReference>
<feature type="compositionally biased region" description="Low complexity" evidence="12">
    <location>
        <begin position="271"/>
        <end position="280"/>
    </location>
</feature>
<reference evidence="15" key="2">
    <citation type="submission" date="2025-08" db="UniProtKB">
        <authorList>
            <consortium name="Ensembl"/>
        </authorList>
    </citation>
    <scope>IDENTIFICATION</scope>
</reference>
<dbReference type="CDD" id="cd15402">
    <property type="entry name" value="7tmA_Mel1A"/>
    <property type="match status" value="1"/>
</dbReference>
<evidence type="ECO:0000256" key="4">
    <source>
        <dbReference type="ARBA" id="ARBA00022989"/>
    </source>
</evidence>
<evidence type="ECO:0000256" key="8">
    <source>
        <dbReference type="ARBA" id="ARBA00023170"/>
    </source>
</evidence>
<comment type="similarity">
    <text evidence="11">Belongs to the G-protein coupled receptor 1 family.</text>
</comment>
<reference evidence="15" key="1">
    <citation type="submission" date="2019-03" db="EMBL/GenBank/DDBJ databases">
        <authorList>
            <person name="Warren W.C."/>
            <person name="Johnson G.S."/>
        </authorList>
    </citation>
    <scope>NUCLEOTIDE SEQUENCE [LARGE SCALE GENOMIC DNA]</scope>
    <source>
        <strain evidence="15">Basenji</strain>
    </source>
</reference>
<feature type="domain" description="G-protein coupled receptors family 1 profile" evidence="14">
    <location>
        <begin position="377"/>
        <end position="628"/>
    </location>
</feature>
<evidence type="ECO:0000256" key="5">
    <source>
        <dbReference type="ARBA" id="ARBA00023040"/>
    </source>
</evidence>
<dbReference type="Pfam" id="PF00001">
    <property type="entry name" value="7tm_1"/>
    <property type="match status" value="1"/>
</dbReference>
<dbReference type="AlphaFoldDB" id="A0A8C0NLY8"/>
<evidence type="ECO:0000259" key="14">
    <source>
        <dbReference type="PROSITE" id="PS50262"/>
    </source>
</evidence>
<keyword evidence="8 11" id="KW-0675">Receptor</keyword>
<dbReference type="FunFam" id="1.20.1070.10:FF:000056">
    <property type="entry name" value="Melatonin receptor type 1A"/>
    <property type="match status" value="1"/>
</dbReference>
<evidence type="ECO:0000256" key="12">
    <source>
        <dbReference type="SAM" id="MobiDB-lite"/>
    </source>
</evidence>
<sequence length="683" mass="71125">MVRMVPHPRPQCLGSLRLGLPALPAARCERPPHGGAVGTGCGHGPGGPGGGRCPRAGRGLQVRGPAGATGVGSPPGLQVQGSCRGYRCGVPAGAAGARSSPGVRAQAGRGCRCRGPAGATGAGYPPGLQVRGPRQVSAGGPGLQVRGPRRGWRCAVPARCPRAGRGCRGRVPARATGAGSPPGLQVPGLRRGCRCGVPAGATGAGSPPGLQVRGPRRGCRCGVPAGATGAGSPPGLQVRGPRQGLQVRGPRRGCRCGVPARGCRCGVPAGAAGAGSPPGAAREERSPAGGCGGAGRPRGALRGGGGGGAALRAEGAMAGPWGAAGGPPKGNGSGSALLNASQRAAGGGEGAAGPRPPWVACTLAVVLIFTIVVDVLGSLLVILSVYRNKKLRNAGNIFVVSLAVADLVVAVYPYPLVLTSIFNNGWNLGYLHCQISGFVMGLSVIGSIFNITGIAINRYCYICHSLKYDKLYSNKNSLCYVFLIWMLTLVAVMPNLRTGTLQYDPRIYSCTFAQSISSAYTIAVVVFHFIVPMTIVIFCYLRIWILVLQVRRRVKPDSKPKMKPQDFRNFVTMFVVFVLFAICWAPLNFIGLAVASNPDSMGPRIPEWLFVASYYMAYFNSCLNAIIYGLLNQNFRKEYRRIIVSLCTARMFFVDSSNDVAHRVNCKPSPLMTNNNLIKVDSV</sequence>
<feature type="transmembrane region" description="Helical" evidence="13">
    <location>
        <begin position="435"/>
        <end position="456"/>
    </location>
</feature>
<keyword evidence="5 11" id="KW-0297">G-protein coupled receptor</keyword>